<dbReference type="Proteomes" id="UP000316621">
    <property type="component" value="Chromosome 3"/>
</dbReference>
<evidence type="ECO:0000313" key="5">
    <source>
        <dbReference type="Proteomes" id="UP000316621"/>
    </source>
</evidence>
<evidence type="ECO:0000256" key="2">
    <source>
        <dbReference type="SAM" id="MobiDB-lite"/>
    </source>
</evidence>
<feature type="region of interest" description="Disordered" evidence="2">
    <location>
        <begin position="114"/>
        <end position="155"/>
    </location>
</feature>
<feature type="transmembrane region" description="Helical" evidence="3">
    <location>
        <begin position="309"/>
        <end position="327"/>
    </location>
</feature>
<dbReference type="STRING" id="3469.A0A4Y7J1X3"/>
<dbReference type="SUPFAM" id="SSF52540">
    <property type="entry name" value="P-loop containing nucleoside triphosphate hydrolases"/>
    <property type="match status" value="1"/>
</dbReference>
<evidence type="ECO:0000256" key="1">
    <source>
        <dbReference type="ARBA" id="ARBA00006914"/>
    </source>
</evidence>
<sequence length="426" mass="47857">MSFSHQYSRSTNCFPEIQKSKLVCWVIIRFRLYDADAKYHNMPMKLEENTRKDNTRILTVIHYSISGSSNHGEVLVRASMQSKGLLALVSQRALNGSPKNRVPLPTRLYSAVGTNSSSSIVSPSPSSSFKKSSPPYSRPKPSVPRASAKYRPQELDEAARRRLTKRLYIPLPTAELRAWFIRSLLEKDWLFKLSEEDTNVICRMSEGYLGSDMKNLVKDASTGPLRDALRQGEIVKLQKEDLRTEIVKLQKEEDLRIVNTHANIRCTFNGIWEKATPYGRILPVLFRLLDSNNDGVKHNLNFIYNDFKISAAGTCLGCFLAGLSLLLQGSQFPKELSPALALTGILVYTGSFSLGMGGLPWVLSSLGCSQVRHLIYNYTSERISKINKSDGCYGYFVIENLVHMMMQLVISSEKDAPSLSTRCTLP</sequence>
<feature type="transmembrane region" description="Helical" evidence="3">
    <location>
        <begin position="339"/>
        <end position="363"/>
    </location>
</feature>
<evidence type="ECO:0000256" key="3">
    <source>
        <dbReference type="SAM" id="Phobius"/>
    </source>
</evidence>
<dbReference type="Gene3D" id="1.10.8.60">
    <property type="match status" value="1"/>
</dbReference>
<comment type="similarity">
    <text evidence="1">Belongs to the AAA ATPase family.</text>
</comment>
<dbReference type="AlphaFoldDB" id="A0A4Y7J1X3"/>
<proteinExistence type="inferred from homology"/>
<dbReference type="GO" id="GO:0016887">
    <property type="term" value="F:ATP hydrolysis activity"/>
    <property type="evidence" value="ECO:0007669"/>
    <property type="project" value="TreeGrafter"/>
</dbReference>
<dbReference type="Gramene" id="RZC55144">
    <property type="protein sequence ID" value="RZC55144"/>
    <property type="gene ID" value="C5167_014000"/>
</dbReference>
<dbReference type="PANTHER" id="PTHR23074">
    <property type="entry name" value="AAA DOMAIN-CONTAINING"/>
    <property type="match status" value="1"/>
</dbReference>
<reference evidence="4 5" key="1">
    <citation type="journal article" date="2018" name="Science">
        <title>The opium poppy genome and morphinan production.</title>
        <authorList>
            <person name="Guo L."/>
            <person name="Winzer T."/>
            <person name="Yang X."/>
            <person name="Li Y."/>
            <person name="Ning Z."/>
            <person name="He Z."/>
            <person name="Teodor R."/>
            <person name="Lu Y."/>
            <person name="Bowser T.A."/>
            <person name="Graham I.A."/>
            <person name="Ye K."/>
        </authorList>
    </citation>
    <scope>NUCLEOTIDE SEQUENCE [LARGE SCALE GENOMIC DNA]</scope>
    <source>
        <strain evidence="5">cv. HN1</strain>
        <tissue evidence="4">Leaves</tissue>
    </source>
</reference>
<dbReference type="Gene3D" id="3.40.50.300">
    <property type="entry name" value="P-loop containing nucleotide triphosphate hydrolases"/>
    <property type="match status" value="1"/>
</dbReference>
<protein>
    <submittedName>
        <fullName evidence="4">Uncharacterized protein</fullName>
    </submittedName>
</protein>
<evidence type="ECO:0000313" key="4">
    <source>
        <dbReference type="EMBL" id="RZC55144.1"/>
    </source>
</evidence>
<dbReference type="PANTHER" id="PTHR23074:SF17">
    <property type="entry name" value="FIDGETIN-LIKE PROTEIN 1"/>
    <property type="match status" value="1"/>
</dbReference>
<dbReference type="InterPro" id="IPR050304">
    <property type="entry name" value="MT-severing_AAA_ATPase"/>
</dbReference>
<organism evidence="4 5">
    <name type="scientific">Papaver somniferum</name>
    <name type="common">Opium poppy</name>
    <dbReference type="NCBI Taxonomy" id="3469"/>
    <lineage>
        <taxon>Eukaryota</taxon>
        <taxon>Viridiplantae</taxon>
        <taxon>Streptophyta</taxon>
        <taxon>Embryophyta</taxon>
        <taxon>Tracheophyta</taxon>
        <taxon>Spermatophyta</taxon>
        <taxon>Magnoliopsida</taxon>
        <taxon>Ranunculales</taxon>
        <taxon>Papaveraceae</taxon>
        <taxon>Papaveroideae</taxon>
        <taxon>Papaver</taxon>
    </lineage>
</organism>
<gene>
    <name evidence="4" type="ORF">C5167_014000</name>
</gene>
<feature type="compositionally biased region" description="Low complexity" evidence="2">
    <location>
        <begin position="116"/>
        <end position="135"/>
    </location>
</feature>
<keyword evidence="3" id="KW-0472">Membrane</keyword>
<dbReference type="InterPro" id="IPR027417">
    <property type="entry name" value="P-loop_NTPase"/>
</dbReference>
<dbReference type="EMBL" id="CM010717">
    <property type="protein sequence ID" value="RZC55144.1"/>
    <property type="molecule type" value="Genomic_DNA"/>
</dbReference>
<accession>A0A4Y7J1X3</accession>
<keyword evidence="3" id="KW-0812">Transmembrane</keyword>
<keyword evidence="5" id="KW-1185">Reference proteome</keyword>
<keyword evidence="3" id="KW-1133">Transmembrane helix</keyword>
<name>A0A4Y7J1X3_PAPSO</name>